<evidence type="ECO:0000256" key="5">
    <source>
        <dbReference type="ARBA" id="ARBA00023014"/>
    </source>
</evidence>
<dbReference type="Pfam" id="PF10589">
    <property type="entry name" value="NADH_4Fe-4S"/>
    <property type="match status" value="1"/>
</dbReference>
<dbReference type="InterPro" id="IPR037225">
    <property type="entry name" value="Nuo51_FMN-bd_sf"/>
</dbReference>
<evidence type="ECO:0000259" key="6">
    <source>
        <dbReference type="PROSITE" id="PS51379"/>
    </source>
</evidence>
<dbReference type="Gene3D" id="6.10.250.1450">
    <property type="match status" value="1"/>
</dbReference>
<dbReference type="InterPro" id="IPR017896">
    <property type="entry name" value="4Fe4S_Fe-S-bd"/>
</dbReference>
<dbReference type="InterPro" id="IPR019575">
    <property type="entry name" value="Nuop51_4Fe4S-bd"/>
</dbReference>
<gene>
    <name evidence="7" type="ORF">LARV_01457</name>
</gene>
<dbReference type="InterPro" id="IPR011538">
    <property type="entry name" value="Nuo51_FMN-bd"/>
</dbReference>
<evidence type="ECO:0000256" key="1">
    <source>
        <dbReference type="ARBA" id="ARBA00007523"/>
    </source>
</evidence>
<dbReference type="InterPro" id="IPR037207">
    <property type="entry name" value="Nuop51_4Fe4S-bd_sf"/>
</dbReference>
<dbReference type="PANTHER" id="PTHR43578:SF3">
    <property type="entry name" value="NADH-QUINONE OXIDOREDUCTASE SUBUNIT F"/>
    <property type="match status" value="1"/>
</dbReference>
<keyword evidence="4" id="KW-0408">Iron</keyword>
<feature type="domain" description="4Fe-4S ferredoxin-type" evidence="6">
    <location>
        <begin position="594"/>
        <end position="621"/>
    </location>
</feature>
<dbReference type="Pfam" id="PF01512">
    <property type="entry name" value="Complex1_51K"/>
    <property type="match status" value="1"/>
</dbReference>
<proteinExistence type="inferred from homology"/>
<evidence type="ECO:0000256" key="3">
    <source>
        <dbReference type="ARBA" id="ARBA00022723"/>
    </source>
</evidence>
<dbReference type="GO" id="GO:0051539">
    <property type="term" value="F:4 iron, 4 sulfur cluster binding"/>
    <property type="evidence" value="ECO:0007669"/>
    <property type="project" value="UniProtKB-KW"/>
</dbReference>
<dbReference type="GO" id="GO:0010181">
    <property type="term" value="F:FMN binding"/>
    <property type="evidence" value="ECO:0007669"/>
    <property type="project" value="InterPro"/>
</dbReference>
<keyword evidence="5" id="KW-0411">Iron-sulfur</keyword>
<evidence type="ECO:0000256" key="2">
    <source>
        <dbReference type="ARBA" id="ARBA00022485"/>
    </source>
</evidence>
<dbReference type="InterPro" id="IPR036249">
    <property type="entry name" value="Thioredoxin-like_sf"/>
</dbReference>
<dbReference type="Proteomes" id="UP000055060">
    <property type="component" value="Unassembled WGS sequence"/>
</dbReference>
<dbReference type="InterPro" id="IPR019554">
    <property type="entry name" value="Soluble_ligand-bd"/>
</dbReference>
<dbReference type="SUPFAM" id="SSF52833">
    <property type="entry name" value="Thioredoxin-like"/>
    <property type="match status" value="1"/>
</dbReference>
<dbReference type="PANTHER" id="PTHR43578">
    <property type="entry name" value="NADH-QUINONE OXIDOREDUCTASE SUBUNIT F"/>
    <property type="match status" value="1"/>
</dbReference>
<dbReference type="Gene3D" id="3.10.20.600">
    <property type="match status" value="1"/>
</dbReference>
<dbReference type="Gene3D" id="1.20.1440.230">
    <property type="entry name" value="NADH-ubiquinone oxidoreductase 51kDa subunit, iron-sulphur binding domain"/>
    <property type="match status" value="1"/>
</dbReference>
<dbReference type="FunFam" id="3.40.50.11540:FF:000001">
    <property type="entry name" value="NADH dehydrogenase [ubiquinone] flavoprotein 1, mitochondrial"/>
    <property type="match status" value="1"/>
</dbReference>
<evidence type="ECO:0000313" key="8">
    <source>
        <dbReference type="Proteomes" id="UP000055060"/>
    </source>
</evidence>
<protein>
    <submittedName>
        <fullName evidence="7">NAD(P)-dependent iron-only hydrogenase diaphorase component flavoprotein</fullName>
    </submittedName>
</protein>
<dbReference type="Pfam" id="PF10531">
    <property type="entry name" value="SLBB"/>
    <property type="match status" value="1"/>
</dbReference>
<dbReference type="Pfam" id="PF12838">
    <property type="entry name" value="Fer4_7"/>
    <property type="match status" value="1"/>
</dbReference>
<feature type="domain" description="4Fe-4S ferredoxin-type" evidence="6">
    <location>
        <begin position="564"/>
        <end position="593"/>
    </location>
</feature>
<dbReference type="STRING" id="360412.LARV_01457"/>
<name>A0A0S7BGR5_9CHLR</name>
<dbReference type="RefSeq" id="WP_083522400.1">
    <property type="nucleotide sequence ID" value="NZ_DF967972.1"/>
</dbReference>
<dbReference type="OrthoDB" id="9761899at2"/>
<dbReference type="GO" id="GO:0046872">
    <property type="term" value="F:metal ion binding"/>
    <property type="evidence" value="ECO:0007669"/>
    <property type="project" value="UniProtKB-KW"/>
</dbReference>
<dbReference type="Pfam" id="PF01257">
    <property type="entry name" value="2Fe-2S_thioredx"/>
    <property type="match status" value="1"/>
</dbReference>
<dbReference type="SUPFAM" id="SSF142984">
    <property type="entry name" value="Nqo1 middle domain-like"/>
    <property type="match status" value="1"/>
</dbReference>
<evidence type="ECO:0000313" key="7">
    <source>
        <dbReference type="EMBL" id="GAP13702.1"/>
    </source>
</evidence>
<dbReference type="Gene3D" id="3.40.30.10">
    <property type="entry name" value="Glutaredoxin"/>
    <property type="match status" value="1"/>
</dbReference>
<dbReference type="SUPFAM" id="SSF140490">
    <property type="entry name" value="Nqo1C-terminal domain-like"/>
    <property type="match status" value="1"/>
</dbReference>
<dbReference type="FunFam" id="1.20.1440.230:FF:000001">
    <property type="entry name" value="Mitochondrial NADH dehydrogenase flavoprotein 1"/>
    <property type="match status" value="1"/>
</dbReference>
<dbReference type="SUPFAM" id="SSF142019">
    <property type="entry name" value="Nqo1 FMN-binding domain-like"/>
    <property type="match status" value="1"/>
</dbReference>
<sequence length="621" mass="67232">MNRLQTVPEFQQWQHSKAAENDPQRPLVTVCGGTGCRVYGSEKVWEAFKAELARQGMDATLAYDVKVTGCHGFCERGPLVVIRPQGIFYSHVRVEDVPEIVSETLQAGRVIERLLYVDPLTGQKITHEDEVPFYKHQKRLILEKNGNLDPARIDEYIAAGGYSALVKALTTLTPEEVIAAVRSAGLRGRGGAGFTTGVKWALCRANVLKTGAGYIVCNADEGDPGAYMDRSVMEGNPHSVIEGMLIGAYAMGIHQGFVYIRAEYPLAVKNLRQAIHQAEDLGLLGRNILGSGFDFNLSVRLGAGAFVCGEETALMASIEGRIGEPRPRPPYPAEEGLWGKPTNINNVKTWAAVPIILRQGADWYASIGTEKSKGTLIFSVVGKINNTGLVEVPMGITLRELIFDIGGGIPRGKAFKAAQIGGPSGGCLPAEHLNVRMDYESLTSLGAIVGSGGLVVADEDTCMVDFARYFMTFTQQESCGKCVPCRIGTKAMLETLTKICNGQGEPADLDYLAELAAHIQRSSLCALGQTAPNPVLSTLRYFRDEYEAHIYEKRCPAKVCKALITYSIDPQRCTGCMVCLRNCSGSAIQGEKQKPHSIDPARCTRCGVCLNLCKFGAVSVA</sequence>
<dbReference type="InterPro" id="IPR001949">
    <property type="entry name" value="NADH-UbQ_OxRdtase_51kDa_CS"/>
</dbReference>
<organism evidence="7">
    <name type="scientific">Longilinea arvoryzae</name>
    <dbReference type="NCBI Taxonomy" id="360412"/>
    <lineage>
        <taxon>Bacteria</taxon>
        <taxon>Bacillati</taxon>
        <taxon>Chloroflexota</taxon>
        <taxon>Anaerolineae</taxon>
        <taxon>Anaerolineales</taxon>
        <taxon>Anaerolineaceae</taxon>
        <taxon>Longilinea</taxon>
    </lineage>
</organism>
<accession>A0A0S7BGR5</accession>
<keyword evidence="3" id="KW-0479">Metal-binding</keyword>
<comment type="similarity">
    <text evidence="1">Belongs to the complex I 51 kDa subunit family.</text>
</comment>
<dbReference type="SMART" id="SM00928">
    <property type="entry name" value="NADH_4Fe-4S"/>
    <property type="match status" value="1"/>
</dbReference>
<dbReference type="EMBL" id="DF967972">
    <property type="protein sequence ID" value="GAP13702.1"/>
    <property type="molecule type" value="Genomic_DNA"/>
</dbReference>
<keyword evidence="2" id="KW-0004">4Fe-4S</keyword>
<reference evidence="7" key="1">
    <citation type="submission" date="2015-07" db="EMBL/GenBank/DDBJ databases">
        <title>Draft Genome Sequences of Anaerolinea thermolimosa IMO-1, Bellilinea caldifistulae GOMI-1, Leptolinea tardivitalis YMTK-2, Levilinea saccharolytica KIBI-1,Longilinea arvoryzae KOME-1, Previously Described as Members of the Anaerolineaceae (Chloroflexi).</title>
        <authorList>
            <person name="Sekiguchi Y."/>
            <person name="Ohashi A."/>
            <person name="Matsuura N."/>
            <person name="Tourlousse M.D."/>
        </authorList>
    </citation>
    <scope>NUCLEOTIDE SEQUENCE [LARGE SCALE GENOMIC DNA]</scope>
    <source>
        <strain evidence="7">KOME-1</strain>
    </source>
</reference>
<keyword evidence="8" id="KW-1185">Reference proteome</keyword>
<dbReference type="SUPFAM" id="SSF54862">
    <property type="entry name" value="4Fe-4S ferredoxins"/>
    <property type="match status" value="1"/>
</dbReference>
<evidence type="ECO:0000256" key="4">
    <source>
        <dbReference type="ARBA" id="ARBA00023004"/>
    </source>
</evidence>
<dbReference type="Gene3D" id="3.40.50.11540">
    <property type="entry name" value="NADH-ubiquinone oxidoreductase 51kDa subunit"/>
    <property type="match status" value="1"/>
</dbReference>
<dbReference type="AlphaFoldDB" id="A0A0S7BGR5"/>
<dbReference type="CDD" id="cd02980">
    <property type="entry name" value="TRX_Fd_family"/>
    <property type="match status" value="1"/>
</dbReference>
<dbReference type="PROSITE" id="PS51379">
    <property type="entry name" value="4FE4S_FER_2"/>
    <property type="match status" value="2"/>
</dbReference>
<dbReference type="GO" id="GO:0008137">
    <property type="term" value="F:NADH dehydrogenase (ubiquinone) activity"/>
    <property type="evidence" value="ECO:0007669"/>
    <property type="project" value="InterPro"/>
</dbReference>
<dbReference type="PROSITE" id="PS00645">
    <property type="entry name" value="COMPLEX1_51K_2"/>
    <property type="match status" value="1"/>
</dbReference>
<dbReference type="Gene3D" id="3.30.70.20">
    <property type="match status" value="1"/>
</dbReference>